<accession>A0A0X2NNU1</accession>
<organism evidence="6 7">
    <name type="scientific">Corynebacterium variabile</name>
    <dbReference type="NCBI Taxonomy" id="1727"/>
    <lineage>
        <taxon>Bacteria</taxon>
        <taxon>Bacillati</taxon>
        <taxon>Actinomycetota</taxon>
        <taxon>Actinomycetes</taxon>
        <taxon>Mycobacteriales</taxon>
        <taxon>Corynebacteriaceae</taxon>
        <taxon>Corynebacterium</taxon>
    </lineage>
</organism>
<dbReference type="Proteomes" id="UP000182498">
    <property type="component" value="Unassembled WGS sequence"/>
</dbReference>
<evidence type="ECO:0000313" key="7">
    <source>
        <dbReference type="Proteomes" id="UP000182498"/>
    </source>
</evidence>
<evidence type="ECO:0000256" key="3">
    <source>
        <dbReference type="ARBA" id="ARBA00022723"/>
    </source>
</evidence>
<dbReference type="InterPro" id="IPR006439">
    <property type="entry name" value="HAD-SF_hydro_IA"/>
</dbReference>
<keyword evidence="7" id="KW-1185">Reference proteome</keyword>
<protein>
    <submittedName>
        <fullName evidence="6">Haloacid dehalogenase superfamily, subfamily IA, variant 3 with third motif having DD or ED</fullName>
    </submittedName>
</protein>
<dbReference type="AlphaFoldDB" id="A0A0X2NNU1"/>
<evidence type="ECO:0000256" key="2">
    <source>
        <dbReference type="ARBA" id="ARBA00006171"/>
    </source>
</evidence>
<dbReference type="SUPFAM" id="SSF56784">
    <property type="entry name" value="HAD-like"/>
    <property type="match status" value="1"/>
</dbReference>
<dbReference type="PANTHER" id="PTHR46193:SF18">
    <property type="entry name" value="HEXITOL PHOSPHATASE B"/>
    <property type="match status" value="1"/>
</dbReference>
<dbReference type="InterPro" id="IPR051600">
    <property type="entry name" value="Beta-PGM-like"/>
</dbReference>
<dbReference type="InterPro" id="IPR023214">
    <property type="entry name" value="HAD_sf"/>
</dbReference>
<keyword evidence="4" id="KW-0460">Magnesium</keyword>
<dbReference type="Pfam" id="PF00702">
    <property type="entry name" value="Hydrolase"/>
    <property type="match status" value="1"/>
</dbReference>
<keyword evidence="5" id="KW-0119">Carbohydrate metabolism</keyword>
<dbReference type="Gene3D" id="3.40.50.1000">
    <property type="entry name" value="HAD superfamily/HAD-like"/>
    <property type="match status" value="1"/>
</dbReference>
<dbReference type="GO" id="GO:0003824">
    <property type="term" value="F:catalytic activity"/>
    <property type="evidence" value="ECO:0007669"/>
    <property type="project" value="UniProtKB-ARBA"/>
</dbReference>
<dbReference type="InterPro" id="IPR023198">
    <property type="entry name" value="PGP-like_dom2"/>
</dbReference>
<dbReference type="NCBIfam" id="TIGR01509">
    <property type="entry name" value="HAD-SF-IA-v3"/>
    <property type="match status" value="1"/>
</dbReference>
<dbReference type="InterPro" id="IPR036412">
    <property type="entry name" value="HAD-like_sf"/>
</dbReference>
<name>A0A0X2NNU1_9CORY</name>
<dbReference type="SFLD" id="SFLDG01129">
    <property type="entry name" value="C1.5:_HAD__Beta-PGM__Phosphata"/>
    <property type="match status" value="1"/>
</dbReference>
<keyword evidence="3" id="KW-0479">Metal-binding</keyword>
<dbReference type="EMBL" id="FAUH01000019">
    <property type="protein sequence ID" value="CUU67145.1"/>
    <property type="molecule type" value="Genomic_DNA"/>
</dbReference>
<reference evidence="7" key="1">
    <citation type="submission" date="2015-11" db="EMBL/GenBank/DDBJ databases">
        <authorList>
            <person name="Dugat-Bony E."/>
        </authorList>
    </citation>
    <scope>NUCLEOTIDE SEQUENCE [LARGE SCALE GENOMIC DNA]</scope>
    <source>
        <strain evidence="7">Mu292</strain>
    </source>
</reference>
<dbReference type="OMA" id="KVHAAAW"/>
<evidence type="ECO:0000256" key="1">
    <source>
        <dbReference type="ARBA" id="ARBA00001946"/>
    </source>
</evidence>
<gene>
    <name evidence="6" type="ORF">CVAR292_02503</name>
</gene>
<dbReference type="SFLD" id="SFLDS00003">
    <property type="entry name" value="Haloacid_Dehalogenase"/>
    <property type="match status" value="1"/>
</dbReference>
<evidence type="ECO:0000313" key="6">
    <source>
        <dbReference type="EMBL" id="CUU67145.1"/>
    </source>
</evidence>
<dbReference type="PANTHER" id="PTHR46193">
    <property type="entry name" value="6-PHOSPHOGLUCONATE PHOSPHATASE"/>
    <property type="match status" value="1"/>
</dbReference>
<dbReference type="Gene3D" id="1.10.150.240">
    <property type="entry name" value="Putative phosphatase, domain 2"/>
    <property type="match status" value="1"/>
</dbReference>
<proteinExistence type="inferred from homology"/>
<evidence type="ECO:0000256" key="5">
    <source>
        <dbReference type="ARBA" id="ARBA00023277"/>
    </source>
</evidence>
<evidence type="ECO:0000256" key="4">
    <source>
        <dbReference type="ARBA" id="ARBA00022842"/>
    </source>
</evidence>
<sequence length="284" mass="29304">MTLLHRARRPRATYDGGMTADLPDALPDLAAFDAVLFDLDGVITPTADLHRQAWSVVFTRYFVERGVAPYTEQDYFDHIDGRPRSEGVAAVLASRGITLPADRSDPAWEGEKGEDAPTDETVLGLGLLKNTDFLALLDRGITAYPGSVALLDALTAPGTTTRVAVVSSSKNARPVLTAAGLIDRFEVIIDGNVAAAEGLPGKPAPDTYSYGAELLGVPSTGAVVVEDATSGVAAGAAGDFGLVLGVDRGAGAQALKDAGADVVVADLADLVDRLGTSDGSSAVR</sequence>
<comment type="similarity">
    <text evidence="2">Belongs to the HAD-like hydrolase superfamily. CbbY/CbbZ/Gph/YieH family.</text>
</comment>
<comment type="cofactor">
    <cofactor evidence="1">
        <name>Mg(2+)</name>
        <dbReference type="ChEBI" id="CHEBI:18420"/>
    </cofactor>
</comment>
<dbReference type="GO" id="GO:0046872">
    <property type="term" value="F:metal ion binding"/>
    <property type="evidence" value="ECO:0007669"/>
    <property type="project" value="UniProtKB-KW"/>
</dbReference>